<dbReference type="EMBL" id="LILC01000013">
    <property type="protein sequence ID" value="KOO46402.1"/>
    <property type="molecule type" value="Genomic_DNA"/>
</dbReference>
<dbReference type="AlphaFoldDB" id="A0A0M0L6A8"/>
<name>A0A0M0L6A8_9BACI</name>
<dbReference type="NCBIfam" id="TIGR01538">
    <property type="entry name" value="portal_SPP1"/>
    <property type="match status" value="1"/>
</dbReference>
<proteinExistence type="predicted"/>
<dbReference type="InterPro" id="IPR021145">
    <property type="entry name" value="Portal_protein_SPP1_Gp6-like"/>
</dbReference>
<organism evidence="1 2">
    <name type="scientific">Priestia koreensis</name>
    <dbReference type="NCBI Taxonomy" id="284581"/>
    <lineage>
        <taxon>Bacteria</taxon>
        <taxon>Bacillati</taxon>
        <taxon>Bacillota</taxon>
        <taxon>Bacilli</taxon>
        <taxon>Bacillales</taxon>
        <taxon>Bacillaceae</taxon>
        <taxon>Priestia</taxon>
    </lineage>
</organism>
<dbReference type="STRING" id="284581.AMD01_11245"/>
<dbReference type="OrthoDB" id="3189403at2"/>
<dbReference type="Proteomes" id="UP000037558">
    <property type="component" value="Unassembled WGS sequence"/>
</dbReference>
<keyword evidence="2" id="KW-1185">Reference proteome</keyword>
<sequence length="425" mass="49480">MDQEKLILKLLDELKLTSPKYALLKNYHEGNHKILSEKSKVDQSRADMRVYFNYCRKTVQNFVGYLLGKPLSYSSKTNNKEFLEQIDYYFGNWEKEHNINLKIASEVYGRAYEVSFINTEGEFQCAVYDPLEMIVLYDGSINANISLAVRKYQRQFDDSTYIEVWDEKNYILYKSSGDGLVQLDLKPHRFSRCPVRELKNNDLKKSAFEDIIRIVDVYNSIHSTSANEILDHRNAYLAIEDAKLTKEKAQEMKENGILLLPKGAKAYWIVKDINATFVKDMLKQWKDEIYTQTGQIDLVDNPQSNTSGISLRLRMQELENISAIKESLFEKTLKDRLKFFCEWLSLAFNKDFDYRDINISFTRNVPVDEASIVTMVRDLQGIVPNEELISWLPRISNPSAIVDKLKQEQDSMNLDEIGNDLNEQI</sequence>
<gene>
    <name evidence="1" type="ORF">AMD01_11245</name>
</gene>
<dbReference type="RefSeq" id="WP_053401488.1">
    <property type="nucleotide sequence ID" value="NZ_LILC01000013.1"/>
</dbReference>
<evidence type="ECO:0000313" key="1">
    <source>
        <dbReference type="EMBL" id="KOO46402.1"/>
    </source>
</evidence>
<protein>
    <submittedName>
        <fullName evidence="1">Portal protein</fullName>
    </submittedName>
</protein>
<reference evidence="2" key="1">
    <citation type="submission" date="2015-08" db="EMBL/GenBank/DDBJ databases">
        <title>Fjat-14210 dsm16467.</title>
        <authorList>
            <person name="Liu B."/>
            <person name="Wang J."/>
            <person name="Zhu Y."/>
            <person name="Liu G."/>
            <person name="Chen Q."/>
            <person name="Chen Z."/>
            <person name="Lan J."/>
            <person name="Che J."/>
            <person name="Ge C."/>
            <person name="Shi H."/>
            <person name="Pan Z."/>
            <person name="Liu X."/>
        </authorList>
    </citation>
    <scope>NUCLEOTIDE SEQUENCE [LARGE SCALE GENOMIC DNA]</scope>
    <source>
        <strain evidence="2">DSM 16467</strain>
    </source>
</reference>
<evidence type="ECO:0000313" key="2">
    <source>
        <dbReference type="Proteomes" id="UP000037558"/>
    </source>
</evidence>
<comment type="caution">
    <text evidence="1">The sequence shown here is derived from an EMBL/GenBank/DDBJ whole genome shotgun (WGS) entry which is preliminary data.</text>
</comment>
<dbReference type="InterPro" id="IPR006428">
    <property type="entry name" value="Portal_SPP1-type"/>
</dbReference>
<dbReference type="Pfam" id="PF05133">
    <property type="entry name" value="SPP1_portal"/>
    <property type="match status" value="1"/>
</dbReference>
<accession>A0A0M0L6A8</accession>
<dbReference type="PATRIC" id="fig|284581.3.peg.2360"/>